<dbReference type="GO" id="GO:0004896">
    <property type="term" value="F:cytokine receptor activity"/>
    <property type="evidence" value="ECO:0007669"/>
    <property type="project" value="TreeGrafter"/>
</dbReference>
<keyword evidence="1" id="KW-0812">Transmembrane</keyword>
<evidence type="ECO:0000259" key="2">
    <source>
        <dbReference type="Pfam" id="PF01108"/>
    </source>
</evidence>
<dbReference type="SUPFAM" id="SSF49265">
    <property type="entry name" value="Fibronectin type III"/>
    <property type="match status" value="1"/>
</dbReference>
<evidence type="ECO:0000256" key="1">
    <source>
        <dbReference type="SAM" id="Phobius"/>
    </source>
</evidence>
<dbReference type="AlphaFoldDB" id="A0A8C2DEN2"/>
<dbReference type="Gene3D" id="2.60.40.10">
    <property type="entry name" value="Immunoglobulins"/>
    <property type="match status" value="1"/>
</dbReference>
<evidence type="ECO:0000313" key="4">
    <source>
        <dbReference type="Proteomes" id="UP000694701"/>
    </source>
</evidence>
<dbReference type="InterPro" id="IPR036116">
    <property type="entry name" value="FN3_sf"/>
</dbReference>
<keyword evidence="1" id="KW-0472">Membrane</keyword>
<feature type="transmembrane region" description="Helical" evidence="1">
    <location>
        <begin position="6"/>
        <end position="28"/>
    </location>
</feature>
<dbReference type="GO" id="GO:0005886">
    <property type="term" value="C:plasma membrane"/>
    <property type="evidence" value="ECO:0007669"/>
    <property type="project" value="TreeGrafter"/>
</dbReference>
<dbReference type="InterPro" id="IPR013783">
    <property type="entry name" value="Ig-like_fold"/>
</dbReference>
<dbReference type="Ensembl" id="ENSCCRT00020028068.1">
    <property type="protein sequence ID" value="ENSCCRP00020025616.1"/>
    <property type="gene ID" value="ENSCCRG00020011801.1"/>
</dbReference>
<accession>A0A8C2DEN2</accession>
<organism evidence="3 4">
    <name type="scientific">Cyprinus carpio</name>
    <name type="common">Common carp</name>
    <dbReference type="NCBI Taxonomy" id="7962"/>
    <lineage>
        <taxon>Eukaryota</taxon>
        <taxon>Metazoa</taxon>
        <taxon>Chordata</taxon>
        <taxon>Craniata</taxon>
        <taxon>Vertebrata</taxon>
        <taxon>Euteleostomi</taxon>
        <taxon>Actinopterygii</taxon>
        <taxon>Neopterygii</taxon>
        <taxon>Teleostei</taxon>
        <taxon>Ostariophysi</taxon>
        <taxon>Cypriniformes</taxon>
        <taxon>Cyprinidae</taxon>
        <taxon>Cyprininae</taxon>
        <taxon>Cyprinus</taxon>
    </lineage>
</organism>
<reference evidence="3" key="1">
    <citation type="submission" date="2025-08" db="UniProtKB">
        <authorList>
            <consortium name="Ensembl"/>
        </authorList>
    </citation>
    <scope>IDENTIFICATION</scope>
</reference>
<dbReference type="PANTHER" id="PTHR20859">
    <property type="entry name" value="INTERFERON/INTERLEUKIN RECEPTOR"/>
    <property type="match status" value="1"/>
</dbReference>
<feature type="domain" description="Fibronectin type-III" evidence="2">
    <location>
        <begin position="25"/>
        <end position="111"/>
    </location>
</feature>
<sequence length="154" mass="17940">PNLSMHFSYLIGLFVINATIIFFLLAILSSPKNLTVRLLDFKATAEWLPGQGNPPDTRYTLESGGKWNHAQHCTNTEILKCQLTFDEQPNELHWNYFVRVKTTFKGMSSNWTTTSKSFQPYGDNVFLEQQIYILILKDHVTVMMLKTYRNRKLF</sequence>
<dbReference type="InterPro" id="IPR050650">
    <property type="entry name" value="Type-II_Cytokine-TF_Rcpt"/>
</dbReference>
<evidence type="ECO:0000313" key="3">
    <source>
        <dbReference type="Ensembl" id="ENSCCRP00020025616.1"/>
    </source>
</evidence>
<name>A0A8C2DEN2_CYPCA</name>
<protein>
    <submittedName>
        <fullName evidence="3">Cytokine receptor family member B12</fullName>
    </submittedName>
</protein>
<dbReference type="InterPro" id="IPR003961">
    <property type="entry name" value="FN3_dom"/>
</dbReference>
<dbReference type="Proteomes" id="UP000694701">
    <property type="component" value="Unplaced"/>
</dbReference>
<dbReference type="PANTHER" id="PTHR20859:SF93">
    <property type="entry name" value="CYTOKINE RECEPTOR FAMILY MEMBER B12-RELATED"/>
    <property type="match status" value="1"/>
</dbReference>
<proteinExistence type="predicted"/>
<dbReference type="Pfam" id="PF01108">
    <property type="entry name" value="Tissue_fac"/>
    <property type="match status" value="1"/>
</dbReference>
<keyword evidence="1" id="KW-1133">Transmembrane helix</keyword>